<dbReference type="PANTHER" id="PTHR38166:SF1">
    <property type="entry name" value="C2H2-TYPE DOMAIN-CONTAINING PROTEIN"/>
    <property type="match status" value="1"/>
</dbReference>
<accession>A0A9P8WAK7</accession>
<dbReference type="AlphaFoldDB" id="A0A9P8WAK7"/>
<gene>
    <name evidence="2" type="ORF">B0T10DRAFT_547219</name>
</gene>
<evidence type="ECO:0000313" key="2">
    <source>
        <dbReference type="EMBL" id="KAH6892457.1"/>
    </source>
</evidence>
<keyword evidence="3" id="KW-1185">Reference proteome</keyword>
<dbReference type="PANTHER" id="PTHR38166">
    <property type="entry name" value="C2H2-TYPE DOMAIN-CONTAINING PROTEIN-RELATED"/>
    <property type="match status" value="1"/>
</dbReference>
<name>A0A9P8WAK7_9HYPO</name>
<feature type="region of interest" description="Disordered" evidence="1">
    <location>
        <begin position="276"/>
        <end position="298"/>
    </location>
</feature>
<protein>
    <recommendedName>
        <fullName evidence="4">C2H2-type domain-containing protein</fullName>
    </recommendedName>
</protein>
<dbReference type="OrthoDB" id="5106864at2759"/>
<dbReference type="Proteomes" id="UP000777438">
    <property type="component" value="Unassembled WGS sequence"/>
</dbReference>
<dbReference type="EMBL" id="JAGPYM010000007">
    <property type="protein sequence ID" value="KAH6892457.1"/>
    <property type="molecule type" value="Genomic_DNA"/>
</dbReference>
<proteinExistence type="predicted"/>
<sequence>MPRYTRKRRQLKEEATGKKRRLFHQEHCPVAPSVPGGKERAFACPFGLLAPNRYPMCAVHAGHGTVSYLKQHLERAHKKSDLECPRCHEHWKETKKGSNEEHANHLRAGKCELRSEIDPLIPEELKRLAAGLESKDQSGVNQVQKWNWIWDTFFAGHSRPGSPFAEKFGGFLDTLKPVIKALFVLQPALRSGQADELIEALKEHLCDKPEPFRRSVPHDPSTAQVVSLQGHDAPYPMTDGAGDRAQEAQDFQWATLNQLDGQPGYQNLPCPENAAGVQIDGAFSPTSQSEPTSPVEDTELDPTLQLLPTSTATAGPVLDDTNLWLGPWVLYPFNA</sequence>
<comment type="caution">
    <text evidence="2">The sequence shown here is derived from an EMBL/GenBank/DDBJ whole genome shotgun (WGS) entry which is preliminary data.</text>
</comment>
<evidence type="ECO:0008006" key="4">
    <source>
        <dbReference type="Google" id="ProtNLM"/>
    </source>
</evidence>
<evidence type="ECO:0000256" key="1">
    <source>
        <dbReference type="SAM" id="MobiDB-lite"/>
    </source>
</evidence>
<organism evidence="2 3">
    <name type="scientific">Thelonectria olida</name>
    <dbReference type="NCBI Taxonomy" id="1576542"/>
    <lineage>
        <taxon>Eukaryota</taxon>
        <taxon>Fungi</taxon>
        <taxon>Dikarya</taxon>
        <taxon>Ascomycota</taxon>
        <taxon>Pezizomycotina</taxon>
        <taxon>Sordariomycetes</taxon>
        <taxon>Hypocreomycetidae</taxon>
        <taxon>Hypocreales</taxon>
        <taxon>Nectriaceae</taxon>
        <taxon>Thelonectria</taxon>
    </lineage>
</organism>
<evidence type="ECO:0000313" key="3">
    <source>
        <dbReference type="Proteomes" id="UP000777438"/>
    </source>
</evidence>
<reference evidence="2 3" key="1">
    <citation type="journal article" date="2021" name="Nat. Commun.">
        <title>Genetic determinants of endophytism in the Arabidopsis root mycobiome.</title>
        <authorList>
            <person name="Mesny F."/>
            <person name="Miyauchi S."/>
            <person name="Thiergart T."/>
            <person name="Pickel B."/>
            <person name="Atanasova L."/>
            <person name="Karlsson M."/>
            <person name="Huettel B."/>
            <person name="Barry K.W."/>
            <person name="Haridas S."/>
            <person name="Chen C."/>
            <person name="Bauer D."/>
            <person name="Andreopoulos W."/>
            <person name="Pangilinan J."/>
            <person name="LaButti K."/>
            <person name="Riley R."/>
            <person name="Lipzen A."/>
            <person name="Clum A."/>
            <person name="Drula E."/>
            <person name="Henrissat B."/>
            <person name="Kohler A."/>
            <person name="Grigoriev I.V."/>
            <person name="Martin F.M."/>
            <person name="Hacquard S."/>
        </authorList>
    </citation>
    <scope>NUCLEOTIDE SEQUENCE [LARGE SCALE GENOMIC DNA]</scope>
    <source>
        <strain evidence="2 3">MPI-CAGE-CH-0241</strain>
    </source>
</reference>